<dbReference type="InterPro" id="IPR027417">
    <property type="entry name" value="P-loop_NTPase"/>
</dbReference>
<dbReference type="SUPFAM" id="SSF52540">
    <property type="entry name" value="P-loop containing nucleoside triphosphate hydrolases"/>
    <property type="match status" value="1"/>
</dbReference>
<feature type="domain" description="Protein kinase" evidence="5">
    <location>
        <begin position="39"/>
        <end position="295"/>
    </location>
</feature>
<dbReference type="RefSeq" id="WP_394828997.1">
    <property type="nucleotide sequence ID" value="NZ_CP089984.1"/>
</dbReference>
<dbReference type="PANTHER" id="PTHR16305:SF28">
    <property type="entry name" value="GUANYLATE CYCLASE DOMAIN-CONTAINING PROTEIN"/>
    <property type="match status" value="1"/>
</dbReference>
<accession>A0ABZ2MA44</accession>
<dbReference type="InterPro" id="IPR011990">
    <property type="entry name" value="TPR-like_helical_dom_sf"/>
</dbReference>
<keyword evidence="2 4" id="KW-0547">Nucleotide-binding</keyword>
<dbReference type="EMBL" id="CP089984">
    <property type="protein sequence ID" value="WXB19377.1"/>
    <property type="molecule type" value="Genomic_DNA"/>
</dbReference>
<dbReference type="InterPro" id="IPR001054">
    <property type="entry name" value="A/G_cyclase"/>
</dbReference>
<keyword evidence="6" id="KW-0808">Transferase</keyword>
<sequence>METDNRFDTSEPPPLNVRERRIETAAQDEHLHGAIGTRFELMERLGVGGTAEVFLARDTLLDRTVAIKFLIHEALGTTEALHRIRLEAQACARLNHENIVRLFDIGRDMGVPFLVMEHLQGRTLDTMMCDERIDARRAVRILIDVARGLSHAHRAGIVHRDLKPSNVFIAKDGTAKILDFGVAMMTARPDVAHDGLLGTPRYMSPEQWTGEAQDGRTDIWAAGVMLFELLTGRLPFDGGHLVELRDAVVSPHPAPSLREVRPDLPEEAERIVQRTMKKDAAERFGTADELLDSLIALELALTHAMRLEHERGEELARPKPERRQMTVVSCSLDAPAFPGERGLDAIGESLDEFVDVCMTVLRELGGTFLSFWGARVIACFGYPTSYEDDAHRALRAASLILDVMRDRARADGSARTVRIGIGTSLAIAGRLESATAPLILQGDAPHIAQWLEQRSGPNEILVGEATHLLVRSAFELEPRGEAIPTAGTRPTRIYRLLGSRDAASRFDPIARGTLTPLVGRDGELEALRVLWEAAKARKGRFVLIAGEAGIGKSRLLERHLEEVATGPHAIVRCQCWPHLQNSALQPIADGLARIMGLRSEASPAEKLQLLEMALTAAHLSLEEYAPLLAAFMRVPAGELYPLPPLTPDLLKKRTLAALVTLFTRLASAVPLSLVVEDAHWSDSSTLELLDMVLDGIVATRAMVIVTARTELQPPWPQRPHLHRLVLERLSSEESATLIALATEDYALPPRIVQQLVERTDGVPLFIEELTHTVADALREAEQHDGAMDIEALAPSMIPETLEGLLRARLDSLPREGRDVAGLIAVLGRDASYDLIHEAWGASEGSLRMGLMQLLETATLRQQGHGAEARYTFKHALVKEAAYRSLVKTKRRELHQRAAEVLIARARGLVEQHPELVAGHFVEAGCHEQAVAYFDKAGHRAIQRLSHVDSAAHFGHALEQLRMLPKSPARDRHELALEFARRTALMADEVGLSPDLARQLATQAEQSNDSAMAVYAHSAVGLSALMAGDFAISRSAARAALVAFDVRTNDPLTPYCGFHPIVLSDVCLLWSDGLRGQWDRAVDHGRNAIQHARDDGDAFSLAFGLVQLASWYNYRGQFDEGRRLIDEAAPYCKGDVAALMASKINRGWCRVAAGDRAGIHEIEEGVTEWCNMGVTLGLTSFFSVLARAQLGEAALDDAMHTIDRAMDLVETKGQRFFEAELLRIRGEILLASGDAPSRVFDCFERGLEVARRQQAKVWELRLAHSYAHLLKIRARPADARRRLAPILAQFTEGFATADMREARALLAAL</sequence>
<dbReference type="Pfam" id="PF13191">
    <property type="entry name" value="AAA_16"/>
    <property type="match status" value="1"/>
</dbReference>
<organism evidence="6 7">
    <name type="scientific">Pendulispora albinea</name>
    <dbReference type="NCBI Taxonomy" id="2741071"/>
    <lineage>
        <taxon>Bacteria</taxon>
        <taxon>Pseudomonadati</taxon>
        <taxon>Myxococcota</taxon>
        <taxon>Myxococcia</taxon>
        <taxon>Myxococcales</taxon>
        <taxon>Sorangiineae</taxon>
        <taxon>Pendulisporaceae</taxon>
        <taxon>Pendulispora</taxon>
    </lineage>
</organism>
<dbReference type="PANTHER" id="PTHR16305">
    <property type="entry name" value="TESTICULAR SOLUBLE ADENYLYL CYCLASE"/>
    <property type="match status" value="1"/>
</dbReference>
<dbReference type="Pfam" id="PF00069">
    <property type="entry name" value="Pkinase"/>
    <property type="match status" value="1"/>
</dbReference>
<dbReference type="PROSITE" id="PS50011">
    <property type="entry name" value="PROTEIN_KINASE_DOM"/>
    <property type="match status" value="1"/>
</dbReference>
<evidence type="ECO:0000313" key="7">
    <source>
        <dbReference type="Proteomes" id="UP001370348"/>
    </source>
</evidence>
<feature type="binding site" evidence="4">
    <location>
        <position position="68"/>
    </location>
    <ligand>
        <name>ATP</name>
        <dbReference type="ChEBI" id="CHEBI:30616"/>
    </ligand>
</feature>
<evidence type="ECO:0000256" key="3">
    <source>
        <dbReference type="ARBA" id="ARBA00022840"/>
    </source>
</evidence>
<comment type="subcellular location">
    <subcellularLocation>
        <location evidence="1">Membrane</location>
        <topology evidence="1">Single-pass membrane protein</topology>
    </subcellularLocation>
</comment>
<dbReference type="InterPro" id="IPR008271">
    <property type="entry name" value="Ser/Thr_kinase_AS"/>
</dbReference>
<dbReference type="InterPro" id="IPR000719">
    <property type="entry name" value="Prot_kinase_dom"/>
</dbReference>
<evidence type="ECO:0000313" key="6">
    <source>
        <dbReference type="EMBL" id="WXB19377.1"/>
    </source>
</evidence>
<dbReference type="CDD" id="cd07302">
    <property type="entry name" value="CHD"/>
    <property type="match status" value="1"/>
</dbReference>
<dbReference type="PROSITE" id="PS00108">
    <property type="entry name" value="PROTEIN_KINASE_ST"/>
    <property type="match status" value="1"/>
</dbReference>
<protein>
    <submittedName>
        <fullName evidence="6">Protein kinase</fullName>
    </submittedName>
</protein>
<dbReference type="Gene3D" id="3.30.200.20">
    <property type="entry name" value="Phosphorylase Kinase, domain 1"/>
    <property type="match status" value="1"/>
</dbReference>
<dbReference type="Gene3D" id="1.10.510.10">
    <property type="entry name" value="Transferase(Phosphotransferase) domain 1"/>
    <property type="match status" value="1"/>
</dbReference>
<dbReference type="Proteomes" id="UP001370348">
    <property type="component" value="Chromosome"/>
</dbReference>
<dbReference type="InterPro" id="IPR017441">
    <property type="entry name" value="Protein_kinase_ATP_BS"/>
</dbReference>
<proteinExistence type="predicted"/>
<keyword evidence="6" id="KW-0418">Kinase</keyword>
<dbReference type="InterPro" id="IPR029787">
    <property type="entry name" value="Nucleotide_cyclase"/>
</dbReference>
<dbReference type="InterPro" id="IPR041664">
    <property type="entry name" value="AAA_16"/>
</dbReference>
<evidence type="ECO:0000256" key="4">
    <source>
        <dbReference type="PROSITE-ProRule" id="PRU10141"/>
    </source>
</evidence>
<dbReference type="Gene3D" id="3.30.70.1230">
    <property type="entry name" value="Nucleotide cyclase"/>
    <property type="match status" value="1"/>
</dbReference>
<dbReference type="CDD" id="cd14014">
    <property type="entry name" value="STKc_PknB_like"/>
    <property type="match status" value="1"/>
</dbReference>
<gene>
    <name evidence="6" type="ORF">LZC94_19365</name>
</gene>
<name>A0ABZ2MA44_9BACT</name>
<dbReference type="SUPFAM" id="SSF56112">
    <property type="entry name" value="Protein kinase-like (PK-like)"/>
    <property type="match status" value="1"/>
</dbReference>
<reference evidence="6 7" key="1">
    <citation type="submission" date="2021-12" db="EMBL/GenBank/DDBJ databases">
        <title>Discovery of the Pendulisporaceae a myxobacterial family with distinct sporulation behavior and unique specialized metabolism.</title>
        <authorList>
            <person name="Garcia R."/>
            <person name="Popoff A."/>
            <person name="Bader C.D."/>
            <person name="Loehr J."/>
            <person name="Walesch S."/>
            <person name="Walt C."/>
            <person name="Boldt J."/>
            <person name="Bunk B."/>
            <person name="Haeckl F.J.F.P.J."/>
            <person name="Gunesch A.P."/>
            <person name="Birkelbach J."/>
            <person name="Nuebel U."/>
            <person name="Pietschmann T."/>
            <person name="Bach T."/>
            <person name="Mueller R."/>
        </authorList>
    </citation>
    <scope>NUCLEOTIDE SEQUENCE [LARGE SCALE GENOMIC DNA]</scope>
    <source>
        <strain evidence="6 7">MSr11954</strain>
    </source>
</reference>
<keyword evidence="3 4" id="KW-0067">ATP-binding</keyword>
<dbReference type="SUPFAM" id="SSF55073">
    <property type="entry name" value="Nucleotide cyclase"/>
    <property type="match status" value="1"/>
</dbReference>
<evidence type="ECO:0000259" key="5">
    <source>
        <dbReference type="PROSITE" id="PS50011"/>
    </source>
</evidence>
<dbReference type="InterPro" id="IPR011009">
    <property type="entry name" value="Kinase-like_dom_sf"/>
</dbReference>
<dbReference type="GO" id="GO:0016301">
    <property type="term" value="F:kinase activity"/>
    <property type="evidence" value="ECO:0007669"/>
    <property type="project" value="UniProtKB-KW"/>
</dbReference>
<keyword evidence="7" id="KW-1185">Reference proteome</keyword>
<evidence type="ECO:0000256" key="2">
    <source>
        <dbReference type="ARBA" id="ARBA00022741"/>
    </source>
</evidence>
<dbReference type="PROSITE" id="PS00107">
    <property type="entry name" value="PROTEIN_KINASE_ATP"/>
    <property type="match status" value="1"/>
</dbReference>
<evidence type="ECO:0000256" key="1">
    <source>
        <dbReference type="ARBA" id="ARBA00004167"/>
    </source>
</evidence>
<dbReference type="SMART" id="SM00220">
    <property type="entry name" value="S_TKc"/>
    <property type="match status" value="1"/>
</dbReference>
<dbReference type="Gene3D" id="1.25.40.10">
    <property type="entry name" value="Tetratricopeptide repeat domain"/>
    <property type="match status" value="1"/>
</dbReference>